<dbReference type="Proteomes" id="UP000017247">
    <property type="component" value="Unassembled WGS sequence"/>
</dbReference>
<organism evidence="1">
    <name type="scientific">Lactobacillus helveticus CIRM-BIA 104</name>
    <dbReference type="NCBI Taxonomy" id="1226333"/>
    <lineage>
        <taxon>Bacteria</taxon>
        <taxon>Bacillati</taxon>
        <taxon>Bacillota</taxon>
        <taxon>Bacilli</taxon>
        <taxon>Lactobacillales</taxon>
        <taxon>Lactobacillaceae</taxon>
        <taxon>Lactobacillus</taxon>
    </lineage>
</organism>
<proteinExistence type="predicted"/>
<sequence length="19" mass="2124">MQNKLLAEKGTTETVKSFV</sequence>
<name>U6F886_LACHE</name>
<comment type="caution">
    <text evidence="1">The sequence shown here is derived from an EMBL/GenBank/DDBJ whole genome shotgun (WGS) entry which is preliminary data.</text>
</comment>
<dbReference type="HOGENOM" id="CLU_3429828_0_0_9"/>
<gene>
    <name evidence="1" type="ORF">LHCIRMBIA104_01756</name>
</gene>
<dbReference type="EMBL" id="CBUL010000006">
    <property type="protein sequence ID" value="CDI59509.1"/>
    <property type="molecule type" value="Genomic_DNA"/>
</dbReference>
<dbReference type="AlphaFoldDB" id="U6F886"/>
<reference evidence="1" key="1">
    <citation type="submission" date="2013-09" db="EMBL/GenBank/DDBJ databases">
        <title>Draft Genome Sequence of five Lactobacillus helveticus strains CIRM-BIA 101T, 103, 104, 951 and 953 isolated from milk product.</title>
        <authorList>
            <person name="Valence F."/>
            <person name="Chuat V."/>
            <person name="Ma L."/>
            <person name="Creno S."/>
            <person name="Falentin H."/>
            <person name="Lortal S."/>
            <person name="Bizet C."/>
            <person name="Clermont D."/>
            <person name="Loux V."/>
            <person name="Bouchier C."/>
            <person name="Cousin S."/>
        </authorList>
    </citation>
    <scope>NUCLEOTIDE SEQUENCE [LARGE SCALE GENOMIC DNA]</scope>
    <source>
        <strain evidence="1">CIRM-BIA 104</strain>
    </source>
</reference>
<evidence type="ECO:0000313" key="1">
    <source>
        <dbReference type="EMBL" id="CDI59509.1"/>
    </source>
</evidence>
<accession>U6F886</accession>
<protein>
    <submittedName>
        <fullName evidence="1">Uncharacterized protein</fullName>
    </submittedName>
</protein>